<dbReference type="Gene3D" id="3.40.50.300">
    <property type="entry name" value="P-loop containing nucleotide triphosphate hydrolases"/>
    <property type="match status" value="1"/>
</dbReference>
<evidence type="ECO:0000259" key="10">
    <source>
        <dbReference type="Pfam" id="PF21694"/>
    </source>
</evidence>
<protein>
    <recommendedName>
        <fullName evidence="2">DNA polymerase III subunit delta</fullName>
        <ecNumber evidence="1">2.7.7.7</ecNumber>
    </recommendedName>
</protein>
<comment type="similarity">
    <text evidence="7">Belongs to the DNA polymerase HolA subunit family.</text>
</comment>
<dbReference type="InterPro" id="IPR005790">
    <property type="entry name" value="DNA_polIII_delta"/>
</dbReference>
<evidence type="ECO:0000256" key="5">
    <source>
        <dbReference type="ARBA" id="ARBA00022705"/>
    </source>
</evidence>
<evidence type="ECO:0000256" key="1">
    <source>
        <dbReference type="ARBA" id="ARBA00012417"/>
    </source>
</evidence>
<dbReference type="GO" id="GO:0006261">
    <property type="term" value="P:DNA-templated DNA replication"/>
    <property type="evidence" value="ECO:0007669"/>
    <property type="project" value="TreeGrafter"/>
</dbReference>
<feature type="domain" description="DNA polymerase III delta subunit-like C-terminal" evidence="10">
    <location>
        <begin position="217"/>
        <end position="333"/>
    </location>
</feature>
<proteinExistence type="inferred from homology"/>
<dbReference type="AlphaFoldDB" id="A0AB39HLG6"/>
<dbReference type="GO" id="GO:0003887">
    <property type="term" value="F:DNA-directed DNA polymerase activity"/>
    <property type="evidence" value="ECO:0007669"/>
    <property type="project" value="UniProtKB-KW"/>
</dbReference>
<dbReference type="PANTHER" id="PTHR34388">
    <property type="entry name" value="DNA POLYMERASE III SUBUNIT DELTA"/>
    <property type="match status" value="1"/>
</dbReference>
<dbReference type="EC" id="2.7.7.7" evidence="1"/>
<evidence type="ECO:0000256" key="3">
    <source>
        <dbReference type="ARBA" id="ARBA00022679"/>
    </source>
</evidence>
<dbReference type="InterPro" id="IPR027417">
    <property type="entry name" value="P-loop_NTPase"/>
</dbReference>
<dbReference type="InterPro" id="IPR008921">
    <property type="entry name" value="DNA_pol3_clamp-load_cplx_C"/>
</dbReference>
<name>A0AB39HLG6_9BACI</name>
<feature type="domain" description="DNA polymerase III delta N-terminal" evidence="9">
    <location>
        <begin position="20"/>
        <end position="142"/>
    </location>
</feature>
<gene>
    <name evidence="11" type="primary">holA</name>
    <name evidence="11" type="ORF">AB4Y30_10240</name>
</gene>
<evidence type="ECO:0000313" key="11">
    <source>
        <dbReference type="EMBL" id="XDK31410.1"/>
    </source>
</evidence>
<evidence type="ECO:0000256" key="2">
    <source>
        <dbReference type="ARBA" id="ARBA00017703"/>
    </source>
</evidence>
<evidence type="ECO:0000259" key="9">
    <source>
        <dbReference type="Pfam" id="PF06144"/>
    </source>
</evidence>
<keyword evidence="3 11" id="KW-0808">Transferase</keyword>
<dbReference type="PANTHER" id="PTHR34388:SF1">
    <property type="entry name" value="DNA POLYMERASE III SUBUNIT DELTA"/>
    <property type="match status" value="1"/>
</dbReference>
<accession>A0AB39HLG6</accession>
<reference evidence="11" key="1">
    <citation type="submission" date="2024-07" db="EMBL/GenBank/DDBJ databases">
        <title>Halotolerant mesophilic bacterium Ornithinibacillus sp. 4-3, sp. nov., isolated from soil.</title>
        <authorList>
            <person name="Sidarenka A.V."/>
            <person name="Guliayeva D.E."/>
            <person name="Leanovich S.I."/>
            <person name="Hileuskaya K.S."/>
            <person name="Akhremchuk A.E."/>
            <person name="Sikolenko M.A."/>
            <person name="Valentovich L.N."/>
        </authorList>
    </citation>
    <scope>NUCLEOTIDE SEQUENCE</scope>
    <source>
        <strain evidence="11">4-3</strain>
    </source>
</reference>
<keyword evidence="4 11" id="KW-0548">Nucleotidyltransferase</keyword>
<dbReference type="GO" id="GO:0003677">
    <property type="term" value="F:DNA binding"/>
    <property type="evidence" value="ECO:0007669"/>
    <property type="project" value="InterPro"/>
</dbReference>
<dbReference type="SUPFAM" id="SSF52540">
    <property type="entry name" value="P-loop containing nucleoside triphosphate hydrolases"/>
    <property type="match status" value="1"/>
</dbReference>
<dbReference type="InterPro" id="IPR010372">
    <property type="entry name" value="DNA_pol3_delta_N"/>
</dbReference>
<keyword evidence="6" id="KW-0239">DNA-directed DNA polymerase</keyword>
<dbReference type="Gene3D" id="1.10.8.60">
    <property type="match status" value="1"/>
</dbReference>
<dbReference type="RefSeq" id="WP_368652137.1">
    <property type="nucleotide sequence ID" value="NZ_CP162599.1"/>
</dbReference>
<dbReference type="Gene3D" id="1.20.272.10">
    <property type="match status" value="1"/>
</dbReference>
<dbReference type="Pfam" id="PF06144">
    <property type="entry name" value="DNA_pol3_delta"/>
    <property type="match status" value="1"/>
</dbReference>
<dbReference type="EMBL" id="CP162599">
    <property type="protein sequence ID" value="XDK31410.1"/>
    <property type="molecule type" value="Genomic_DNA"/>
</dbReference>
<dbReference type="SUPFAM" id="SSF48019">
    <property type="entry name" value="post-AAA+ oligomerization domain-like"/>
    <property type="match status" value="1"/>
</dbReference>
<organism evidence="11">
    <name type="scientific">Ornithinibacillus sp. 4-3</name>
    <dbReference type="NCBI Taxonomy" id="3231488"/>
    <lineage>
        <taxon>Bacteria</taxon>
        <taxon>Bacillati</taxon>
        <taxon>Bacillota</taxon>
        <taxon>Bacilli</taxon>
        <taxon>Bacillales</taxon>
        <taxon>Bacillaceae</taxon>
        <taxon>Ornithinibacillus</taxon>
    </lineage>
</organism>
<evidence type="ECO:0000256" key="8">
    <source>
        <dbReference type="ARBA" id="ARBA00049244"/>
    </source>
</evidence>
<dbReference type="GO" id="GO:0009360">
    <property type="term" value="C:DNA polymerase III complex"/>
    <property type="evidence" value="ECO:0007669"/>
    <property type="project" value="InterPro"/>
</dbReference>
<evidence type="ECO:0000256" key="4">
    <source>
        <dbReference type="ARBA" id="ARBA00022695"/>
    </source>
</evidence>
<dbReference type="NCBIfam" id="TIGR01128">
    <property type="entry name" value="holA"/>
    <property type="match status" value="1"/>
</dbReference>
<dbReference type="Pfam" id="PF21694">
    <property type="entry name" value="DNA_pol3_delta_C"/>
    <property type="match status" value="1"/>
</dbReference>
<evidence type="ECO:0000256" key="6">
    <source>
        <dbReference type="ARBA" id="ARBA00022932"/>
    </source>
</evidence>
<keyword evidence="5" id="KW-0235">DNA replication</keyword>
<dbReference type="InterPro" id="IPR048466">
    <property type="entry name" value="DNA_pol3_delta-like_C"/>
</dbReference>
<evidence type="ECO:0000256" key="7">
    <source>
        <dbReference type="ARBA" id="ARBA00034754"/>
    </source>
</evidence>
<comment type="catalytic activity">
    <reaction evidence="8">
        <text>DNA(n) + a 2'-deoxyribonucleoside 5'-triphosphate = DNA(n+1) + diphosphate</text>
        <dbReference type="Rhea" id="RHEA:22508"/>
        <dbReference type="Rhea" id="RHEA-COMP:17339"/>
        <dbReference type="Rhea" id="RHEA-COMP:17340"/>
        <dbReference type="ChEBI" id="CHEBI:33019"/>
        <dbReference type="ChEBI" id="CHEBI:61560"/>
        <dbReference type="ChEBI" id="CHEBI:173112"/>
        <dbReference type="EC" id="2.7.7.7"/>
    </reaction>
</comment>
<sequence length="341" mass="39322">MSYFEALKKIKANQIPSVILLYGTEAFFIQQLKEEIMKKLKIDEENISNYDLEENPIEEVVADAETYPFFAEKKLIIASNPVFLKTKQPKLPFEHHMESLEAYIENPVDYSIIVFIAPYEKVDSRKKTFKLMKKNGLIAQCQEVKEYELDKWIKNLADSLGIRIAPEAYEIFITELQLNLQLIRNELMKMAMYVGEDGIITKEVAEDLIAKTANSSALRLVDAVVEKDFHKAIVILKDLEKLNEEPIALIALLAFQFRTLLQVKLLKAKGYSQAQVQKQLAMHPYVIKIAYQREKSFTKVQLEAIILKLADADATMKQGTMEKALAFELLLYELTQKIERY</sequence>